<dbReference type="PIRSF" id="PIRSF037677">
    <property type="entry name" value="DNA_mis_repair_Msh6"/>
    <property type="match status" value="1"/>
</dbReference>
<dbReference type="InterPro" id="IPR017261">
    <property type="entry name" value="DNA_mismatch_repair_MutS/MSH"/>
</dbReference>
<dbReference type="PROSITE" id="PS00486">
    <property type="entry name" value="DNA_MISMATCH_REPAIR_2"/>
    <property type="match status" value="1"/>
</dbReference>
<dbReference type="Pfam" id="PF05188">
    <property type="entry name" value="MutS_II"/>
    <property type="match status" value="1"/>
</dbReference>
<feature type="domain" description="DNA mismatch repair proteins mutS family" evidence="7">
    <location>
        <begin position="770"/>
        <end position="786"/>
    </location>
</feature>
<dbReference type="GO" id="GO:0006298">
    <property type="term" value="P:mismatch repair"/>
    <property type="evidence" value="ECO:0007669"/>
    <property type="project" value="InterPro"/>
</dbReference>
<proteinExistence type="inferred from homology"/>
<organism evidence="8 9">
    <name type="scientific">Smittium culicis</name>
    <dbReference type="NCBI Taxonomy" id="133412"/>
    <lineage>
        <taxon>Eukaryota</taxon>
        <taxon>Fungi</taxon>
        <taxon>Fungi incertae sedis</taxon>
        <taxon>Zoopagomycota</taxon>
        <taxon>Kickxellomycotina</taxon>
        <taxon>Harpellomycetes</taxon>
        <taxon>Harpellales</taxon>
        <taxon>Legeriomycetaceae</taxon>
        <taxon>Smittium</taxon>
    </lineage>
</organism>
<dbReference type="Gene3D" id="3.30.420.110">
    <property type="entry name" value="MutS, connector domain"/>
    <property type="match status" value="1"/>
</dbReference>
<keyword evidence="6" id="KW-0234">DNA repair</keyword>
<dbReference type="InterPro" id="IPR016151">
    <property type="entry name" value="DNA_mismatch_repair_MutS_N"/>
</dbReference>
<dbReference type="EMBL" id="LSSN01000780">
    <property type="protein sequence ID" value="OMJ22370.1"/>
    <property type="molecule type" value="Genomic_DNA"/>
</dbReference>
<dbReference type="GO" id="GO:0005739">
    <property type="term" value="C:mitochondrion"/>
    <property type="evidence" value="ECO:0007669"/>
    <property type="project" value="TreeGrafter"/>
</dbReference>
<evidence type="ECO:0000313" key="8">
    <source>
        <dbReference type="EMBL" id="OMJ22370.1"/>
    </source>
</evidence>
<dbReference type="Gene3D" id="6.10.140.80">
    <property type="match status" value="1"/>
</dbReference>
<dbReference type="PANTHER" id="PTHR11361:SF34">
    <property type="entry name" value="DNA MISMATCH REPAIR PROTEIN MSH1, MITOCHONDRIAL"/>
    <property type="match status" value="1"/>
</dbReference>
<evidence type="ECO:0000256" key="6">
    <source>
        <dbReference type="ARBA" id="ARBA00023204"/>
    </source>
</evidence>
<keyword evidence="2" id="KW-0547">Nucleotide-binding</keyword>
<dbReference type="Gene3D" id="3.40.50.300">
    <property type="entry name" value="P-loop containing nucleotide triphosphate hydrolases"/>
    <property type="match status" value="1"/>
</dbReference>
<comment type="similarity">
    <text evidence="1">Belongs to the DNA mismatch repair MutS family.</text>
</comment>
<dbReference type="Pfam" id="PF01624">
    <property type="entry name" value="MutS_I"/>
    <property type="match status" value="1"/>
</dbReference>
<dbReference type="InterPro" id="IPR036187">
    <property type="entry name" value="DNA_mismatch_repair_MutS_sf"/>
</dbReference>
<evidence type="ECO:0000256" key="4">
    <source>
        <dbReference type="ARBA" id="ARBA00022840"/>
    </source>
</evidence>
<dbReference type="SUPFAM" id="SSF53150">
    <property type="entry name" value="DNA repair protein MutS, domain II"/>
    <property type="match status" value="1"/>
</dbReference>
<dbReference type="InterPro" id="IPR007860">
    <property type="entry name" value="DNA_mmatch_repair_MutS_con_dom"/>
</dbReference>
<evidence type="ECO:0000313" key="9">
    <source>
        <dbReference type="Proteomes" id="UP000187283"/>
    </source>
</evidence>
<name>A0A1R1Y673_9FUNG</name>
<evidence type="ECO:0000256" key="3">
    <source>
        <dbReference type="ARBA" id="ARBA00022763"/>
    </source>
</evidence>
<dbReference type="InterPro" id="IPR000432">
    <property type="entry name" value="DNA_mismatch_repair_MutS_C"/>
</dbReference>
<evidence type="ECO:0000259" key="7">
    <source>
        <dbReference type="PROSITE" id="PS00486"/>
    </source>
</evidence>
<dbReference type="GO" id="GO:0030983">
    <property type="term" value="F:mismatched DNA binding"/>
    <property type="evidence" value="ECO:0007669"/>
    <property type="project" value="InterPro"/>
</dbReference>
<dbReference type="Gene3D" id="1.10.1420.10">
    <property type="match status" value="2"/>
</dbReference>
<keyword evidence="5" id="KW-0238">DNA-binding</keyword>
<reference evidence="8 9" key="1">
    <citation type="submission" date="2017-01" db="EMBL/GenBank/DDBJ databases">
        <authorList>
            <person name="Mah S.A."/>
            <person name="Swanson W.J."/>
            <person name="Moy G.W."/>
            <person name="Vacquier V.D."/>
        </authorList>
    </citation>
    <scope>NUCLEOTIDE SEQUENCE [LARGE SCALE GENOMIC DNA]</scope>
    <source>
        <strain evidence="8 9">GSMNP</strain>
    </source>
</reference>
<dbReference type="SMART" id="SM00533">
    <property type="entry name" value="MUTSd"/>
    <property type="match status" value="1"/>
</dbReference>
<dbReference type="Pfam" id="PF00488">
    <property type="entry name" value="MutS_V"/>
    <property type="match status" value="1"/>
</dbReference>
<dbReference type="Gene3D" id="3.40.1170.10">
    <property type="entry name" value="DNA repair protein MutS, domain I"/>
    <property type="match status" value="1"/>
</dbReference>
<dbReference type="InterPro" id="IPR027417">
    <property type="entry name" value="P-loop_NTPase"/>
</dbReference>
<sequence>MSFSVCNALKVLPRSIAPRFQKIVLRNAASYSIANESLLQNLVSEIPENLLTSKVPKNLLISDSNTTINSKVLKIVKEYRKIYPDCVLLTRVGDFYELYFDQADHIGGSLLGLQVVNKKYGGSSVRFTGFPSKSIERYLEILVGKFGRSVAICEQFKIEDRPAYYRRVSRIITPGTWVNSDSEHLISSEYNSSENISSENVPALQKFKKISSNSSNQYLVSISKPKFPSTLHLKTDIGLSWTDLSTGDFYTCESSLSQLGTDMARIRPREIILSKESPELLDAVKDIFPFSNVLNMSLTKRDNSSLETEFEYIGPTITVVDNNLFEDYIGLKDNITTDQNEDSITLDLKPVITDSINSEILNFIQNLKKFSVKEHSAALSIINYSFLTQVGKIPLFQLPSRFNISSCIRMSQYTISALEIVRPIESSYASSSQFYSRSSSESDNKNTLISDLMRTKTSSGSRLFTQRIYRVSNLVTLPKLVDSINSTFIQSSIENQYFSGKINEVNSQHLRDLILELEKKEVEKDDLFITLQNKYRIPSLRINSTPALGVFIEVSIKDSNRLSEFSELRLFQMLKNKARFYHNGLSLILSETELLKDKIQQEESRIFQNLRKSVLEYSHLVKVNIKILSELDIASSLGHIAYSRGYTRPEFSDSFEFKVTESRHPVIELRLIEKGFQFVGNDIEFDKKNNTILLTGPNMGGKSTYLRQVAILSIMAQMGSFVAATKAKIPIVDSIYSRIGAHDNLALNQSTFMVEMKEAAEILNNATERSLVIMDEIGRGTSVTDGMSIAFASLGFLHTKVKCMTLFATHYHEITKFFQEKSKFKNIKMMQTAIVEVKGKKKKDSTFSYIHKIKPGVCQKSHGIYVAQSAGIPKSVIDDAKKFSSSL</sequence>
<dbReference type="SUPFAM" id="SSF52540">
    <property type="entry name" value="P-loop containing nucleoside triphosphate hydrolases"/>
    <property type="match status" value="1"/>
</dbReference>
<keyword evidence="3" id="KW-0227">DNA damage</keyword>
<evidence type="ECO:0000256" key="5">
    <source>
        <dbReference type="ARBA" id="ARBA00023125"/>
    </source>
</evidence>
<dbReference type="InterPro" id="IPR045076">
    <property type="entry name" value="MutS"/>
</dbReference>
<protein>
    <submittedName>
        <fullName evidence="8">DNA mismatch repair protein MutS</fullName>
    </submittedName>
</protein>
<dbReference type="SUPFAM" id="SSF55271">
    <property type="entry name" value="DNA repair protein MutS, domain I"/>
    <property type="match status" value="1"/>
</dbReference>
<dbReference type="AlphaFoldDB" id="A0A1R1Y673"/>
<dbReference type="SUPFAM" id="SSF48334">
    <property type="entry name" value="DNA repair protein MutS, domain III"/>
    <property type="match status" value="1"/>
</dbReference>
<dbReference type="PANTHER" id="PTHR11361">
    <property type="entry name" value="DNA MISMATCH REPAIR PROTEIN MUTS FAMILY MEMBER"/>
    <property type="match status" value="1"/>
</dbReference>
<dbReference type="STRING" id="133412.A0A1R1Y673"/>
<dbReference type="OrthoDB" id="10252754at2759"/>
<dbReference type="InterPro" id="IPR007696">
    <property type="entry name" value="DNA_mismatch_repair_MutS_core"/>
</dbReference>
<dbReference type="Proteomes" id="UP000187283">
    <property type="component" value="Unassembled WGS sequence"/>
</dbReference>
<accession>A0A1R1Y673</accession>
<keyword evidence="4" id="KW-0067">ATP-binding</keyword>
<dbReference type="InterPro" id="IPR007695">
    <property type="entry name" value="DNA_mismatch_repair_MutS-lik_N"/>
</dbReference>
<dbReference type="GO" id="GO:0005524">
    <property type="term" value="F:ATP binding"/>
    <property type="evidence" value="ECO:0007669"/>
    <property type="project" value="UniProtKB-KW"/>
</dbReference>
<evidence type="ECO:0000256" key="1">
    <source>
        <dbReference type="ARBA" id="ARBA00006271"/>
    </source>
</evidence>
<comment type="caution">
    <text evidence="8">The sequence shown here is derived from an EMBL/GenBank/DDBJ whole genome shotgun (WGS) entry which is preliminary data.</text>
</comment>
<keyword evidence="9" id="KW-1185">Reference proteome</keyword>
<dbReference type="InterPro" id="IPR036678">
    <property type="entry name" value="MutS_con_dom_sf"/>
</dbReference>
<evidence type="ECO:0000256" key="2">
    <source>
        <dbReference type="ARBA" id="ARBA00022741"/>
    </source>
</evidence>
<dbReference type="GO" id="GO:0140664">
    <property type="term" value="F:ATP-dependent DNA damage sensor activity"/>
    <property type="evidence" value="ECO:0007669"/>
    <property type="project" value="InterPro"/>
</dbReference>
<gene>
    <name evidence="8" type="ORF">AYI70_g2913</name>
</gene>
<dbReference type="SMART" id="SM00534">
    <property type="entry name" value="MUTSac"/>
    <property type="match status" value="1"/>
</dbReference>
<dbReference type="GO" id="GO:0005634">
    <property type="term" value="C:nucleus"/>
    <property type="evidence" value="ECO:0007669"/>
    <property type="project" value="TreeGrafter"/>
</dbReference>
<dbReference type="GO" id="GO:0043504">
    <property type="term" value="P:mitochondrial DNA repair"/>
    <property type="evidence" value="ECO:0007669"/>
    <property type="project" value="TreeGrafter"/>
</dbReference>